<dbReference type="EMBL" id="VULP01000008">
    <property type="protein sequence ID" value="MSU81877.1"/>
    <property type="molecule type" value="Genomic_DNA"/>
</dbReference>
<feature type="domain" description="RNA polymerase sigma-70 region 2" evidence="6">
    <location>
        <begin position="25"/>
        <end position="80"/>
    </location>
</feature>
<dbReference type="AlphaFoldDB" id="A0A6N7YA60"/>
<dbReference type="InterPro" id="IPR007627">
    <property type="entry name" value="RNA_pol_sigma70_r2"/>
</dbReference>
<dbReference type="Pfam" id="PF08281">
    <property type="entry name" value="Sigma70_r4_2"/>
    <property type="match status" value="1"/>
</dbReference>
<dbReference type="InterPro" id="IPR013324">
    <property type="entry name" value="RNA_pol_sigma_r3/r4-like"/>
</dbReference>
<dbReference type="Pfam" id="PF04542">
    <property type="entry name" value="Sigma70_r2"/>
    <property type="match status" value="1"/>
</dbReference>
<dbReference type="InterPro" id="IPR036388">
    <property type="entry name" value="WH-like_DNA-bd_sf"/>
</dbReference>
<dbReference type="PANTHER" id="PTHR43133:SF8">
    <property type="entry name" value="RNA POLYMERASE SIGMA FACTOR HI_1459-RELATED"/>
    <property type="match status" value="1"/>
</dbReference>
<dbReference type="InterPro" id="IPR014284">
    <property type="entry name" value="RNA_pol_sigma-70_dom"/>
</dbReference>
<evidence type="ECO:0000259" key="6">
    <source>
        <dbReference type="Pfam" id="PF04542"/>
    </source>
</evidence>
<evidence type="ECO:0000256" key="5">
    <source>
        <dbReference type="ARBA" id="ARBA00023163"/>
    </source>
</evidence>
<keyword evidence="3" id="KW-0731">Sigma factor</keyword>
<keyword evidence="2" id="KW-0805">Transcription regulation</keyword>
<name>A0A6N7YA60_9FIRM</name>
<keyword evidence="5" id="KW-0804">Transcription</keyword>
<dbReference type="RefSeq" id="WP_154580767.1">
    <property type="nucleotide sequence ID" value="NZ_VULP01000008.1"/>
</dbReference>
<evidence type="ECO:0000256" key="2">
    <source>
        <dbReference type="ARBA" id="ARBA00023015"/>
    </source>
</evidence>
<comment type="caution">
    <text evidence="8">The sequence shown here is derived from an EMBL/GenBank/DDBJ whole genome shotgun (WGS) entry which is preliminary data.</text>
</comment>
<evidence type="ECO:0000313" key="8">
    <source>
        <dbReference type="EMBL" id="MSU81877.1"/>
    </source>
</evidence>
<feature type="domain" description="RNA polymerase sigma factor 70 region 4 type 2" evidence="7">
    <location>
        <begin position="123"/>
        <end position="174"/>
    </location>
</feature>
<dbReference type="SUPFAM" id="SSF88659">
    <property type="entry name" value="Sigma3 and sigma4 domains of RNA polymerase sigma factors"/>
    <property type="match status" value="1"/>
</dbReference>
<sequence>MTDKEIIALYFKRSENAIEQTDVKYGKLCHSISINILNDTRDSEECVNDTYLTLWNKIPPKEPNPFKAYICRIIKNLSLKKYEFNHVKKRNSEYEASLDELEECVSDGTEASEAVEFKELQMAINMFLSELPEKKRILFLRRYWFLQPVKDIAKDYGITEKTASMRLARLREKLQQYLQEKELI</sequence>
<comment type="similarity">
    <text evidence="1">Belongs to the sigma-70 factor family. ECF subfamily.</text>
</comment>
<dbReference type="GO" id="GO:0006352">
    <property type="term" value="P:DNA-templated transcription initiation"/>
    <property type="evidence" value="ECO:0007669"/>
    <property type="project" value="InterPro"/>
</dbReference>
<dbReference type="Gene3D" id="1.10.1740.10">
    <property type="match status" value="1"/>
</dbReference>
<dbReference type="Gene3D" id="1.10.10.10">
    <property type="entry name" value="Winged helix-like DNA-binding domain superfamily/Winged helix DNA-binding domain"/>
    <property type="match status" value="1"/>
</dbReference>
<organism evidence="8 9">
    <name type="scientific">Anaerobutyricum soehngenii</name>
    <dbReference type="NCBI Taxonomy" id="105843"/>
    <lineage>
        <taxon>Bacteria</taxon>
        <taxon>Bacillati</taxon>
        <taxon>Bacillota</taxon>
        <taxon>Clostridia</taxon>
        <taxon>Lachnospirales</taxon>
        <taxon>Lachnospiraceae</taxon>
        <taxon>Anaerobutyricum</taxon>
    </lineage>
</organism>
<evidence type="ECO:0000256" key="3">
    <source>
        <dbReference type="ARBA" id="ARBA00023082"/>
    </source>
</evidence>
<accession>A0A6N7YA60</accession>
<dbReference type="InterPro" id="IPR039425">
    <property type="entry name" value="RNA_pol_sigma-70-like"/>
</dbReference>
<dbReference type="SUPFAM" id="SSF88946">
    <property type="entry name" value="Sigma2 domain of RNA polymerase sigma factors"/>
    <property type="match status" value="1"/>
</dbReference>
<gene>
    <name evidence="8" type="ORF">FYJ25_05750</name>
</gene>
<protein>
    <submittedName>
        <fullName evidence="8">Sigma-70 family RNA polymerase sigma factor</fullName>
    </submittedName>
</protein>
<dbReference type="InterPro" id="IPR013325">
    <property type="entry name" value="RNA_pol_sigma_r2"/>
</dbReference>
<evidence type="ECO:0000259" key="7">
    <source>
        <dbReference type="Pfam" id="PF08281"/>
    </source>
</evidence>
<reference evidence="8 9" key="1">
    <citation type="submission" date="2019-08" db="EMBL/GenBank/DDBJ databases">
        <title>In-depth cultivation of the pig gut microbiome towards novel bacterial diversity and tailored functional studies.</title>
        <authorList>
            <person name="Wylensek D."/>
            <person name="Hitch T.C.A."/>
            <person name="Clavel T."/>
        </authorList>
    </citation>
    <scope>NUCLEOTIDE SEQUENCE [LARGE SCALE GENOMIC DNA]</scope>
    <source>
        <strain evidence="8 9">BSM-383-APC-4H</strain>
    </source>
</reference>
<proteinExistence type="inferred from homology"/>
<dbReference type="NCBIfam" id="TIGR02937">
    <property type="entry name" value="sigma70-ECF"/>
    <property type="match status" value="1"/>
</dbReference>
<dbReference type="GO" id="GO:0003677">
    <property type="term" value="F:DNA binding"/>
    <property type="evidence" value="ECO:0007669"/>
    <property type="project" value="UniProtKB-KW"/>
</dbReference>
<dbReference type="PANTHER" id="PTHR43133">
    <property type="entry name" value="RNA POLYMERASE ECF-TYPE SIGMA FACTO"/>
    <property type="match status" value="1"/>
</dbReference>
<evidence type="ECO:0000256" key="4">
    <source>
        <dbReference type="ARBA" id="ARBA00023125"/>
    </source>
</evidence>
<dbReference type="Proteomes" id="UP000433359">
    <property type="component" value="Unassembled WGS sequence"/>
</dbReference>
<dbReference type="GO" id="GO:0016987">
    <property type="term" value="F:sigma factor activity"/>
    <property type="evidence" value="ECO:0007669"/>
    <property type="project" value="UniProtKB-KW"/>
</dbReference>
<evidence type="ECO:0000256" key="1">
    <source>
        <dbReference type="ARBA" id="ARBA00010641"/>
    </source>
</evidence>
<evidence type="ECO:0000313" key="9">
    <source>
        <dbReference type="Proteomes" id="UP000433359"/>
    </source>
</evidence>
<keyword evidence="4" id="KW-0238">DNA-binding</keyword>
<dbReference type="InterPro" id="IPR013249">
    <property type="entry name" value="RNA_pol_sigma70_r4_t2"/>
</dbReference>